<dbReference type="InterPro" id="IPR008711">
    <property type="entry name" value="Recombinase_NinB"/>
</dbReference>
<proteinExistence type="predicted"/>
<dbReference type="AlphaFoldDB" id="A0A5D0EL74"/>
<sequence>MSQYKPFFLRDQRIKNNCLDLIKELPTDDKKPLVVKIQPMTRNLEQNAKLHAMLSDISNQCEFGGEKRDINTWKMIFCSAHRIATGDKAEMAIGLEGEVINLRESTAQMSVKHMASLIEYVTAWGVANGVKFNDRWGFYGR</sequence>
<dbReference type="EMBL" id="CP012959">
    <property type="protein sequence ID" value="AMQ95164.1"/>
    <property type="molecule type" value="Genomic_DNA"/>
</dbReference>
<dbReference type="OrthoDB" id="6064804at2"/>
<dbReference type="Pfam" id="PF05772">
    <property type="entry name" value="NinB"/>
    <property type="match status" value="1"/>
</dbReference>
<reference evidence="1 3" key="1">
    <citation type="submission" date="2015-10" db="EMBL/GenBank/DDBJ databases">
        <title>Tn-seq of a polymicrobial infection.</title>
        <authorList>
            <person name="Stacy A."/>
            <person name="Rumbaugh K.P."/>
            <person name="Whiteley M."/>
        </authorList>
    </citation>
    <scope>NUCLEOTIDE SEQUENCE [LARGE SCALE GENOMIC DNA]</scope>
    <source>
        <strain evidence="1 3">624</strain>
    </source>
</reference>
<evidence type="ECO:0000313" key="3">
    <source>
        <dbReference type="Proteomes" id="UP000072236"/>
    </source>
</evidence>
<dbReference type="InterPro" id="IPR036619">
    <property type="entry name" value="NinB_sf"/>
</dbReference>
<dbReference type="EMBL" id="VSED01000005">
    <property type="protein sequence ID" value="TYA39489.1"/>
    <property type="molecule type" value="Genomic_DNA"/>
</dbReference>
<organism evidence="2 4">
    <name type="scientific">Aggregatibacter actinomycetemcomitans</name>
    <name type="common">Actinobacillus actinomycetemcomitans</name>
    <name type="synonym">Haemophilus actinomycetemcomitans</name>
    <dbReference type="NCBI Taxonomy" id="714"/>
    <lineage>
        <taxon>Bacteria</taxon>
        <taxon>Pseudomonadati</taxon>
        <taxon>Pseudomonadota</taxon>
        <taxon>Gammaproteobacteria</taxon>
        <taxon>Pasteurellales</taxon>
        <taxon>Pasteurellaceae</taxon>
        <taxon>Aggregatibacter</taxon>
    </lineage>
</organism>
<accession>A0A5D0EL74</accession>
<dbReference type="RefSeq" id="WP_026161202.1">
    <property type="nucleotide sequence ID" value="NZ_CP012959.1"/>
</dbReference>
<dbReference type="Proteomes" id="UP000323012">
    <property type="component" value="Unassembled WGS sequence"/>
</dbReference>
<dbReference type="SUPFAM" id="SSF103370">
    <property type="entry name" value="NinB"/>
    <property type="match status" value="1"/>
</dbReference>
<dbReference type="KEGG" id="aact:ACT75_08840"/>
<reference evidence="2 4" key="2">
    <citation type="submission" date="2019-08" db="EMBL/GenBank/DDBJ databases">
        <title>Whole genome sequencing of Aggregatibacter actinomycetemcomitans cultured from blood stream infections in Denmark reveals a novel phylogenetic lineage expressing serotype a membrane O polysaccharide.</title>
        <authorList>
            <person name="Nedergaard S."/>
            <person name="Kobel C.M."/>
            <person name="Nielsen M.B."/>
            <person name="Moeller R.T."/>
            <person name="Jensen A.B."/>
            <person name="Noerskov-Lauritsen N."/>
        </authorList>
    </citation>
    <scope>NUCLEOTIDE SEQUENCE [LARGE SCALE GENOMIC DNA]</scope>
    <source>
        <strain evidence="2 4">PN_563</strain>
    </source>
</reference>
<name>A0A5D0EL74_AGGAC</name>
<evidence type="ECO:0000313" key="4">
    <source>
        <dbReference type="Proteomes" id="UP000323012"/>
    </source>
</evidence>
<gene>
    <name evidence="1" type="ORF">ACT75_08840</name>
    <name evidence="2" type="ORF">FXB79_03150</name>
</gene>
<evidence type="ECO:0000313" key="2">
    <source>
        <dbReference type="EMBL" id="TYA39489.1"/>
    </source>
</evidence>
<protein>
    <submittedName>
        <fullName evidence="2">Recombination protein NinB</fullName>
    </submittedName>
</protein>
<dbReference type="Proteomes" id="UP000072236">
    <property type="component" value="Chromosome"/>
</dbReference>
<dbReference type="Gene3D" id="1.10.3790.10">
    <property type="entry name" value="NinB"/>
    <property type="match status" value="1"/>
</dbReference>
<dbReference type="SMR" id="A0A5D0EL74"/>
<evidence type="ECO:0000313" key="1">
    <source>
        <dbReference type="EMBL" id="AMQ95164.1"/>
    </source>
</evidence>